<evidence type="ECO:0000313" key="1">
    <source>
        <dbReference type="EMBL" id="TBU29726.1"/>
    </source>
</evidence>
<proteinExistence type="predicted"/>
<gene>
    <name evidence="1" type="ORF">BD311DRAFT_756175</name>
</gene>
<reference evidence="1" key="1">
    <citation type="submission" date="2019-01" db="EMBL/GenBank/DDBJ databases">
        <title>Draft genome sequences of three monokaryotic isolates of the white-rot basidiomycete fungus Dichomitus squalens.</title>
        <authorList>
            <consortium name="DOE Joint Genome Institute"/>
            <person name="Lopez S.C."/>
            <person name="Andreopoulos B."/>
            <person name="Pangilinan J."/>
            <person name="Lipzen A."/>
            <person name="Riley R."/>
            <person name="Ahrendt S."/>
            <person name="Ng V."/>
            <person name="Barry K."/>
            <person name="Daum C."/>
            <person name="Grigoriev I.V."/>
            <person name="Hilden K.S."/>
            <person name="Makela M.R."/>
            <person name="de Vries R.P."/>
        </authorList>
    </citation>
    <scope>NUCLEOTIDE SEQUENCE [LARGE SCALE GENOMIC DNA]</scope>
    <source>
        <strain evidence="1">OM18370.1</strain>
    </source>
</reference>
<sequence>MCSLPLSCNLPTYIRGALAKVCIKHVDRRVLELACYDGVLSNISFMYLARSHR</sequence>
<protein>
    <submittedName>
        <fullName evidence="1">Uncharacterized protein</fullName>
    </submittedName>
</protein>
<dbReference type="AlphaFoldDB" id="A0A4Q9MU03"/>
<name>A0A4Q9MU03_9APHY</name>
<organism evidence="1">
    <name type="scientific">Dichomitus squalens</name>
    <dbReference type="NCBI Taxonomy" id="114155"/>
    <lineage>
        <taxon>Eukaryota</taxon>
        <taxon>Fungi</taxon>
        <taxon>Dikarya</taxon>
        <taxon>Basidiomycota</taxon>
        <taxon>Agaricomycotina</taxon>
        <taxon>Agaricomycetes</taxon>
        <taxon>Polyporales</taxon>
        <taxon>Polyporaceae</taxon>
        <taxon>Dichomitus</taxon>
    </lineage>
</organism>
<dbReference type="Proteomes" id="UP000292957">
    <property type="component" value="Unassembled WGS sequence"/>
</dbReference>
<accession>A0A4Q9MU03</accession>
<dbReference type="EMBL" id="ML143411">
    <property type="protein sequence ID" value="TBU29726.1"/>
    <property type="molecule type" value="Genomic_DNA"/>
</dbReference>